<keyword evidence="3" id="KW-1185">Reference proteome</keyword>
<dbReference type="AlphaFoldDB" id="M3B9R2"/>
<sequence length="104" mass="11435">MPPEPVLDTNVLSAQFRRLPVPGANVHKRQSANEGAWRATTHSQEIIGNAITSRQLSRQVPRKQRIALSDAPLEGDVNPAGLNDTKQPLLEIKPKAKWPMNPAT</sequence>
<dbReference type="Proteomes" id="UP000016932">
    <property type="component" value="Unassembled WGS sequence"/>
</dbReference>
<name>M3B9R2_PSEFD</name>
<proteinExistence type="predicted"/>
<dbReference type="EMBL" id="KB446556">
    <property type="protein sequence ID" value="EME85998.1"/>
    <property type="molecule type" value="Genomic_DNA"/>
</dbReference>
<evidence type="ECO:0000313" key="3">
    <source>
        <dbReference type="Proteomes" id="UP000016932"/>
    </source>
</evidence>
<feature type="region of interest" description="Disordered" evidence="1">
    <location>
        <begin position="70"/>
        <end position="104"/>
    </location>
</feature>
<accession>M3B9R2</accession>
<dbReference type="GeneID" id="19341890"/>
<reference evidence="2 3" key="1">
    <citation type="journal article" date="2012" name="PLoS Pathog.">
        <title>Diverse lifestyles and strategies of plant pathogenesis encoded in the genomes of eighteen Dothideomycetes fungi.</title>
        <authorList>
            <person name="Ohm R.A."/>
            <person name="Feau N."/>
            <person name="Henrissat B."/>
            <person name="Schoch C.L."/>
            <person name="Horwitz B.A."/>
            <person name="Barry K.W."/>
            <person name="Condon B.J."/>
            <person name="Copeland A.C."/>
            <person name="Dhillon B."/>
            <person name="Glaser F."/>
            <person name="Hesse C.N."/>
            <person name="Kosti I."/>
            <person name="LaButti K."/>
            <person name="Lindquist E.A."/>
            <person name="Lucas S."/>
            <person name="Salamov A.A."/>
            <person name="Bradshaw R.E."/>
            <person name="Ciuffetti L."/>
            <person name="Hamelin R.C."/>
            <person name="Kema G.H.J."/>
            <person name="Lawrence C."/>
            <person name="Scott J.A."/>
            <person name="Spatafora J.W."/>
            <person name="Turgeon B.G."/>
            <person name="de Wit P.J.G.M."/>
            <person name="Zhong S."/>
            <person name="Goodwin S.B."/>
            <person name="Grigoriev I.V."/>
        </authorList>
    </citation>
    <scope>NUCLEOTIDE SEQUENCE [LARGE SCALE GENOMIC DNA]</scope>
    <source>
        <strain evidence="2 3">CIRAD86</strain>
    </source>
</reference>
<organism evidence="2 3">
    <name type="scientific">Pseudocercospora fijiensis (strain CIRAD86)</name>
    <name type="common">Black leaf streak disease fungus</name>
    <name type="synonym">Mycosphaerella fijiensis</name>
    <dbReference type="NCBI Taxonomy" id="383855"/>
    <lineage>
        <taxon>Eukaryota</taxon>
        <taxon>Fungi</taxon>
        <taxon>Dikarya</taxon>
        <taxon>Ascomycota</taxon>
        <taxon>Pezizomycotina</taxon>
        <taxon>Dothideomycetes</taxon>
        <taxon>Dothideomycetidae</taxon>
        <taxon>Mycosphaerellales</taxon>
        <taxon>Mycosphaerellaceae</taxon>
        <taxon>Pseudocercospora</taxon>
    </lineage>
</organism>
<dbReference type="KEGG" id="pfj:MYCFIDRAFT_81955"/>
<evidence type="ECO:0000313" key="2">
    <source>
        <dbReference type="EMBL" id="EME85998.1"/>
    </source>
</evidence>
<dbReference type="RefSeq" id="XP_007922818.1">
    <property type="nucleotide sequence ID" value="XM_007924627.1"/>
</dbReference>
<gene>
    <name evidence="2" type="ORF">MYCFIDRAFT_81955</name>
</gene>
<protein>
    <submittedName>
        <fullName evidence="2">Uncharacterized protein</fullName>
    </submittedName>
</protein>
<dbReference type="HOGENOM" id="CLU_2251233_0_0_1"/>
<dbReference type="VEuPathDB" id="FungiDB:MYCFIDRAFT_81955"/>
<evidence type="ECO:0000256" key="1">
    <source>
        <dbReference type="SAM" id="MobiDB-lite"/>
    </source>
</evidence>